<proteinExistence type="predicted"/>
<dbReference type="GO" id="GO:0023061">
    <property type="term" value="P:signal release"/>
    <property type="evidence" value="ECO:0007669"/>
    <property type="project" value="Ensembl"/>
</dbReference>
<dbReference type="GO" id="GO:0033089">
    <property type="term" value="P:positive regulation of T cell differentiation in thymus"/>
    <property type="evidence" value="ECO:0007669"/>
    <property type="project" value="Ensembl"/>
</dbReference>
<dbReference type="GO" id="GO:0043410">
    <property type="term" value="P:positive regulation of MAPK cascade"/>
    <property type="evidence" value="ECO:0007669"/>
    <property type="project" value="Ensembl"/>
</dbReference>
<dbReference type="eggNOG" id="KOG3607">
    <property type="taxonomic scope" value="Eukaryota"/>
</dbReference>
<keyword evidence="5 7" id="KW-1015">Disulfide bond</keyword>
<dbReference type="GO" id="GO:0071133">
    <property type="term" value="C:alpha9-beta1 integrin-ADAM8 complex"/>
    <property type="evidence" value="ECO:0007669"/>
    <property type="project" value="Ensembl"/>
</dbReference>
<dbReference type="InterPro" id="IPR006586">
    <property type="entry name" value="ADAM_Cys-rich"/>
</dbReference>
<dbReference type="EMBL" id="AAQR03106462">
    <property type="status" value="NOT_ANNOTATED_CDS"/>
    <property type="molecule type" value="Genomic_DNA"/>
</dbReference>
<dbReference type="GO" id="GO:0032127">
    <property type="term" value="C:dense core granule membrane"/>
    <property type="evidence" value="ECO:0007669"/>
    <property type="project" value="Ensembl"/>
</dbReference>
<dbReference type="PANTHER" id="PTHR11905">
    <property type="entry name" value="ADAM A DISINTEGRIN AND METALLOPROTEASE DOMAIN"/>
    <property type="match status" value="1"/>
</dbReference>
<dbReference type="GO" id="GO:0032813">
    <property type="term" value="F:tumor necrosis factor receptor superfamily binding"/>
    <property type="evidence" value="ECO:0007669"/>
    <property type="project" value="Ensembl"/>
</dbReference>
<reference evidence="15" key="2">
    <citation type="submission" date="2025-08" db="UniProtKB">
        <authorList>
            <consortium name="Ensembl"/>
        </authorList>
    </citation>
    <scope>IDENTIFICATION</scope>
</reference>
<dbReference type="GO" id="GO:0006508">
    <property type="term" value="P:proteolysis"/>
    <property type="evidence" value="ECO:0007669"/>
    <property type="project" value="InterPro"/>
</dbReference>
<evidence type="ECO:0000313" key="15">
    <source>
        <dbReference type="Ensembl" id="ENSOGAP00000000558.2"/>
    </source>
</evidence>
<dbReference type="InterPro" id="IPR024079">
    <property type="entry name" value="MetalloPept_cat_dom_sf"/>
</dbReference>
<dbReference type="GO" id="GO:0048247">
    <property type="term" value="P:lymphocyte chemotaxis"/>
    <property type="evidence" value="ECO:0007669"/>
    <property type="project" value="Ensembl"/>
</dbReference>
<feature type="region of interest" description="Disordered" evidence="9">
    <location>
        <begin position="694"/>
        <end position="806"/>
    </location>
</feature>
<feature type="signal peptide" evidence="11">
    <location>
        <begin position="1"/>
        <end position="18"/>
    </location>
</feature>
<evidence type="ECO:0000256" key="11">
    <source>
        <dbReference type="SAM" id="SignalP"/>
    </source>
</evidence>
<evidence type="ECO:0000259" key="14">
    <source>
        <dbReference type="PROSITE" id="PS50215"/>
    </source>
</evidence>
<dbReference type="FunCoup" id="H0WGU2">
    <property type="interactions" value="220"/>
</dbReference>
<dbReference type="PROSITE" id="PS50214">
    <property type="entry name" value="DISINTEGRIN_2"/>
    <property type="match status" value="1"/>
</dbReference>
<feature type="binding site" evidence="8">
    <location>
        <position position="331"/>
    </location>
    <ligand>
        <name>Zn(2+)</name>
        <dbReference type="ChEBI" id="CHEBI:29105"/>
        <note>catalytic</note>
    </ligand>
</feature>
<dbReference type="GO" id="GO:0070245">
    <property type="term" value="P:positive regulation of thymocyte apoptotic process"/>
    <property type="evidence" value="ECO:0007669"/>
    <property type="project" value="Ensembl"/>
</dbReference>
<dbReference type="GO" id="GO:0045780">
    <property type="term" value="P:positive regulation of bone resorption"/>
    <property type="evidence" value="ECO:0007669"/>
    <property type="project" value="Ensembl"/>
</dbReference>
<dbReference type="EMBL" id="AAQR03106463">
    <property type="status" value="NOT_ANNOTATED_CDS"/>
    <property type="molecule type" value="Genomic_DNA"/>
</dbReference>
<dbReference type="GO" id="GO:0002523">
    <property type="term" value="P:leukocyte migration involved in inflammatory response"/>
    <property type="evidence" value="ECO:0007669"/>
    <property type="project" value="Ensembl"/>
</dbReference>
<dbReference type="InterPro" id="IPR036436">
    <property type="entry name" value="Disintegrin_dom_sf"/>
</dbReference>
<evidence type="ECO:0000256" key="4">
    <source>
        <dbReference type="ARBA" id="ARBA00023136"/>
    </source>
</evidence>
<feature type="binding site" evidence="8">
    <location>
        <position position="341"/>
    </location>
    <ligand>
        <name>Zn(2+)</name>
        <dbReference type="ChEBI" id="CHEBI:29105"/>
        <note>catalytic</note>
    </ligand>
</feature>
<accession>H0WGU2</accession>
<dbReference type="GO" id="GO:2000418">
    <property type="term" value="P:positive regulation of eosinophil migration"/>
    <property type="evidence" value="ECO:0007669"/>
    <property type="project" value="Ensembl"/>
</dbReference>
<dbReference type="GO" id="GO:0005509">
    <property type="term" value="F:calcium ion binding"/>
    <property type="evidence" value="ECO:0007669"/>
    <property type="project" value="Ensembl"/>
</dbReference>
<dbReference type="Pfam" id="PF08516">
    <property type="entry name" value="ADAM_CR"/>
    <property type="match status" value="1"/>
</dbReference>
<dbReference type="HOGENOM" id="CLU_012714_7_1_1"/>
<feature type="disulfide bond" evidence="6">
    <location>
        <begin position="463"/>
        <end position="483"/>
    </location>
</feature>
<dbReference type="InterPro" id="IPR000742">
    <property type="entry name" value="EGF"/>
</dbReference>
<dbReference type="GeneTree" id="ENSGT00940000158585"/>
<evidence type="ECO:0000256" key="1">
    <source>
        <dbReference type="ARBA" id="ARBA00004479"/>
    </source>
</evidence>
<dbReference type="FunFam" id="4.10.70.10:FF:000001">
    <property type="entry name" value="Disintegrin and metalloproteinase domain-containing protein 22"/>
    <property type="match status" value="1"/>
</dbReference>
<dbReference type="GO" id="GO:0043524">
    <property type="term" value="P:negative regulation of neuron apoptotic process"/>
    <property type="evidence" value="ECO:0007669"/>
    <property type="project" value="Ensembl"/>
</dbReference>
<evidence type="ECO:0000256" key="9">
    <source>
        <dbReference type="SAM" id="MobiDB-lite"/>
    </source>
</evidence>
<dbReference type="GO" id="GO:2000415">
    <property type="term" value="P:positive regulation of fibronectin-dependent thymocyte migration"/>
    <property type="evidence" value="ECO:0007669"/>
    <property type="project" value="Ensembl"/>
</dbReference>
<comment type="subcellular location">
    <subcellularLocation>
        <location evidence="1">Membrane</location>
        <topology evidence="1">Single-pass type I membrane protein</topology>
    </subcellularLocation>
</comment>
<dbReference type="GO" id="GO:0002102">
    <property type="term" value="C:podosome"/>
    <property type="evidence" value="ECO:0007669"/>
    <property type="project" value="Ensembl"/>
</dbReference>
<keyword evidence="8" id="KW-0862">Zinc</keyword>
<dbReference type="GO" id="GO:0042581">
    <property type="term" value="C:specific granule"/>
    <property type="evidence" value="ECO:0007669"/>
    <property type="project" value="Ensembl"/>
</dbReference>
<dbReference type="InterPro" id="IPR034027">
    <property type="entry name" value="Reprolysin_adamalysin"/>
</dbReference>
<feature type="domain" description="Peptidase M12B" evidence="14">
    <location>
        <begin position="197"/>
        <end position="397"/>
    </location>
</feature>
<dbReference type="EMBL" id="AAQR03106464">
    <property type="status" value="NOT_ANNOTATED_CDS"/>
    <property type="molecule type" value="Genomic_DNA"/>
</dbReference>
<dbReference type="InterPro" id="IPR001762">
    <property type="entry name" value="Disintegrin_dom"/>
</dbReference>
<dbReference type="OMA" id="HGQDHCL"/>
<dbReference type="SMART" id="SM00608">
    <property type="entry name" value="ACR"/>
    <property type="match status" value="1"/>
</dbReference>
<dbReference type="GO" id="GO:0009986">
    <property type="term" value="C:cell surface"/>
    <property type="evidence" value="ECO:0007669"/>
    <property type="project" value="Ensembl"/>
</dbReference>
<dbReference type="GO" id="GO:0098609">
    <property type="term" value="P:cell-cell adhesion"/>
    <property type="evidence" value="ECO:0007669"/>
    <property type="project" value="Ensembl"/>
</dbReference>
<dbReference type="PROSITE" id="PS00427">
    <property type="entry name" value="DISINTEGRIN_1"/>
    <property type="match status" value="1"/>
</dbReference>
<dbReference type="GO" id="GO:0004222">
    <property type="term" value="F:metalloendopeptidase activity"/>
    <property type="evidence" value="ECO:0007669"/>
    <property type="project" value="InterPro"/>
</dbReference>
<feature type="compositionally biased region" description="Low complexity" evidence="9">
    <location>
        <begin position="743"/>
        <end position="753"/>
    </location>
</feature>
<protein>
    <submittedName>
        <fullName evidence="15">ADAM metallopeptidase domain 8</fullName>
    </submittedName>
</protein>
<dbReference type="FunFam" id="3.40.390.10:FF:000002">
    <property type="entry name" value="Disintegrin and metalloproteinase domain-containing protein 22"/>
    <property type="match status" value="1"/>
</dbReference>
<dbReference type="InterPro" id="IPR002870">
    <property type="entry name" value="Peptidase_M12B_N"/>
</dbReference>
<keyword evidence="11" id="KW-0732">Signal</keyword>
<dbReference type="GO" id="GO:0034987">
    <property type="term" value="F:immunoglobulin receptor binding"/>
    <property type="evidence" value="ECO:0007669"/>
    <property type="project" value="Ensembl"/>
</dbReference>
<dbReference type="GO" id="GO:0000902">
    <property type="term" value="P:cell morphogenesis"/>
    <property type="evidence" value="ECO:0007669"/>
    <property type="project" value="Ensembl"/>
</dbReference>
<evidence type="ECO:0000313" key="16">
    <source>
        <dbReference type="Proteomes" id="UP000005225"/>
    </source>
</evidence>
<dbReference type="CDD" id="cd04269">
    <property type="entry name" value="ZnMc_adamalysin_II_like"/>
    <property type="match status" value="1"/>
</dbReference>
<sequence>ILELWLLQAFWLQAFTLGCPLPHMERFEVVLPQRLPGPRARRDLSSHLGLYPETVSYVLGAQGQSFTLHLRKNRDLLGTSYAETYSNNGSEVTEQLYLQEHCFYQGHVEGHPSSAASLSTCAGLRGFFEAGSAVHLIEPLDGAEEAGPHALYLAEHLQQESGTCGVSDTSLDHLLGPRVSAAFRPWPQNGLLSRETRFVELYVVTDSAEFQKLGSRDAVRRRVLEVVNHVDKLYQKLNFRVVLVGLEIWNNGDKFQVSPNPEVTLENFLTWRVQDLAGRHPHDNVQLITGVDFTGTTVGLAKVSAMCSHQSGAVNQDHSQNPVGVASTMAHEMGHNLGMDHDENVQGCYCPVPRTGGGCIMAASIGSSFPQTFSHCSQADLETFVEKPHTACLANTPDLDRLVGGPMCGNRFVEHGEQCDCGPPQDCHNHCCNATTCQLAKGAECAEGACCHECRVKPAAEPCRPQKDECDLEEFCDGRQPTCPEDAFQENGTPCQGGYCYNGSCPTLVQRCQDFWGFGARAAAETCFSYSVLAGCRLQGPLGMERVKCGVLLCEGGRQPLERSTCTFNPSSAVCQALATDNGAAYEMVPEGTKCGQEKVCWEGRCQDLQVYRSRNCSAQCHGHGVCNHKKECHCHRGWAPPFCTELLRDVQAASGSLLVSVLVAFGVLVFVAVILTVLIIYCKARSHVQKRDKAPKTASGLFNPLFREGAGSKPAPGRAPAPMQGPSVPVPRAPTSCPSQSPRPKLPSSVSSPPFPFPVYTQQSPEQLRPAASSKPFLELKPKQVVKPTSAPPMPPVKPGVGGAKVGLMQGVAGPKVPLKPPVQRR</sequence>
<dbReference type="PROSITE" id="PS50215">
    <property type="entry name" value="ADAM_MEPRO"/>
    <property type="match status" value="1"/>
</dbReference>
<evidence type="ECO:0000256" key="2">
    <source>
        <dbReference type="ARBA" id="ARBA00022692"/>
    </source>
</evidence>
<dbReference type="GO" id="GO:0071456">
    <property type="term" value="P:cellular response to hypoxia"/>
    <property type="evidence" value="ECO:0007669"/>
    <property type="project" value="Ensembl"/>
</dbReference>
<dbReference type="GO" id="GO:0001525">
    <property type="term" value="P:angiogenesis"/>
    <property type="evidence" value="ECO:0007669"/>
    <property type="project" value="Ensembl"/>
</dbReference>
<reference evidence="15" key="3">
    <citation type="submission" date="2025-09" db="UniProtKB">
        <authorList>
            <consortium name="Ensembl"/>
        </authorList>
    </citation>
    <scope>IDENTIFICATION</scope>
</reference>
<evidence type="ECO:0000256" key="8">
    <source>
        <dbReference type="PROSITE-ProRule" id="PRU00276"/>
    </source>
</evidence>
<dbReference type="GO" id="GO:0007249">
    <property type="term" value="P:canonical NF-kappaB signal transduction"/>
    <property type="evidence" value="ECO:0007669"/>
    <property type="project" value="Ensembl"/>
</dbReference>
<feature type="disulfide bond" evidence="7">
    <location>
        <begin position="635"/>
        <end position="644"/>
    </location>
</feature>
<keyword evidence="4 10" id="KW-0472">Membrane</keyword>
<dbReference type="GO" id="GO:0051897">
    <property type="term" value="P:positive regulation of phosphatidylinositol 3-kinase/protein kinase B signal transduction"/>
    <property type="evidence" value="ECO:0007669"/>
    <property type="project" value="Ensembl"/>
</dbReference>
<feature type="domain" description="Disintegrin" evidence="13">
    <location>
        <begin position="405"/>
        <end position="491"/>
    </location>
</feature>
<feature type="transmembrane region" description="Helical" evidence="10">
    <location>
        <begin position="658"/>
        <end position="682"/>
    </location>
</feature>
<reference evidence="16" key="1">
    <citation type="submission" date="2011-03" db="EMBL/GenBank/DDBJ databases">
        <title>Version 3 of the genome sequence of Otolemur garnettii (Bushbaby).</title>
        <authorList>
            <consortium name="The Broad Institute Genome Sequencing Platform"/>
            <person name="Di Palma F."/>
            <person name="Johnson J."/>
            <person name="Lander E.S."/>
            <person name="Lindblad-Toh K."/>
            <person name="Jaffe D.B."/>
            <person name="Gnerre S."/>
            <person name="MacCallum I."/>
            <person name="Przybylski D."/>
            <person name="Ribeiro F.J."/>
            <person name="Burton J.N."/>
            <person name="Walker B.J."/>
            <person name="Sharpe T."/>
            <person name="Hall G."/>
        </authorList>
    </citation>
    <scope>NUCLEOTIDE SEQUENCE [LARGE SCALE GENOMIC DNA]</scope>
</reference>
<dbReference type="Proteomes" id="UP000005225">
    <property type="component" value="Unassembled WGS sequence"/>
</dbReference>
<dbReference type="GO" id="GO:0045089">
    <property type="term" value="P:positive regulation of innate immune response"/>
    <property type="evidence" value="ECO:0007669"/>
    <property type="project" value="Ensembl"/>
</dbReference>
<dbReference type="GO" id="GO:0070820">
    <property type="term" value="C:tertiary granule"/>
    <property type="evidence" value="ECO:0007669"/>
    <property type="project" value="Ensembl"/>
</dbReference>
<dbReference type="InterPro" id="IPR001590">
    <property type="entry name" value="Peptidase_M12B"/>
</dbReference>
<dbReference type="GO" id="GO:0010718">
    <property type="term" value="P:positive regulation of epithelial to mesenchymal transition"/>
    <property type="evidence" value="ECO:0007669"/>
    <property type="project" value="Ensembl"/>
</dbReference>
<evidence type="ECO:0000259" key="13">
    <source>
        <dbReference type="PROSITE" id="PS50214"/>
    </source>
</evidence>
<dbReference type="AlphaFoldDB" id="H0WGU2"/>
<dbReference type="PANTHER" id="PTHR11905:SF20">
    <property type="entry name" value="DISINTEGRIN AND METALLOPROTEINASE DOMAIN-CONTAINING PROTEIN 8"/>
    <property type="match status" value="1"/>
</dbReference>
<dbReference type="SUPFAM" id="SSF57552">
    <property type="entry name" value="Blood coagulation inhibitor (disintegrin)"/>
    <property type="match status" value="1"/>
</dbReference>
<dbReference type="InParanoid" id="H0WGU2"/>
<keyword evidence="8" id="KW-0479">Metal-binding</keyword>
<organism evidence="15 16">
    <name type="scientific">Otolemur garnettii</name>
    <name type="common">Small-eared galago</name>
    <name type="synonym">Garnett's greater bushbaby</name>
    <dbReference type="NCBI Taxonomy" id="30611"/>
    <lineage>
        <taxon>Eukaryota</taxon>
        <taxon>Metazoa</taxon>
        <taxon>Chordata</taxon>
        <taxon>Craniata</taxon>
        <taxon>Vertebrata</taxon>
        <taxon>Euteleostomi</taxon>
        <taxon>Mammalia</taxon>
        <taxon>Eutheria</taxon>
        <taxon>Euarchontoglires</taxon>
        <taxon>Primates</taxon>
        <taxon>Strepsirrhini</taxon>
        <taxon>Lorisiformes</taxon>
        <taxon>Galagidae</taxon>
        <taxon>Otolemur</taxon>
    </lineage>
</organism>
<dbReference type="SMART" id="SM00050">
    <property type="entry name" value="DISIN"/>
    <property type="match status" value="1"/>
</dbReference>
<dbReference type="InterPro" id="IPR018358">
    <property type="entry name" value="Disintegrin_CS"/>
</dbReference>
<keyword evidence="3 10" id="KW-1133">Transmembrane helix</keyword>
<feature type="active site" evidence="8">
    <location>
        <position position="332"/>
    </location>
</feature>
<dbReference type="PROSITE" id="PS01186">
    <property type="entry name" value="EGF_2"/>
    <property type="match status" value="1"/>
</dbReference>
<dbReference type="Pfam" id="PF01421">
    <property type="entry name" value="Reprolysin"/>
    <property type="match status" value="1"/>
</dbReference>
<dbReference type="Pfam" id="PF00200">
    <property type="entry name" value="Disintegrin"/>
    <property type="match status" value="1"/>
</dbReference>
<dbReference type="GO" id="GO:0050839">
    <property type="term" value="F:cell adhesion molecule binding"/>
    <property type="evidence" value="ECO:0007669"/>
    <property type="project" value="Ensembl"/>
</dbReference>
<dbReference type="SUPFAM" id="SSF55486">
    <property type="entry name" value="Metalloproteases ('zincins'), catalytic domain"/>
    <property type="match status" value="1"/>
</dbReference>
<dbReference type="GO" id="GO:0032010">
    <property type="term" value="C:phagolysosome"/>
    <property type="evidence" value="ECO:0007669"/>
    <property type="project" value="Ensembl"/>
</dbReference>
<dbReference type="Ensembl" id="ENSOGAT00000000621.2">
    <property type="protein sequence ID" value="ENSOGAP00000000558.2"/>
    <property type="gene ID" value="ENSOGAG00000000618.2"/>
</dbReference>
<keyword evidence="2 10" id="KW-0812">Transmembrane</keyword>
<dbReference type="GO" id="GO:2000309">
    <property type="term" value="P:positive regulation of tumor necrosis factor (ligand) superfamily member 11 production"/>
    <property type="evidence" value="ECO:0007669"/>
    <property type="project" value="Ensembl"/>
</dbReference>
<evidence type="ECO:0000256" key="5">
    <source>
        <dbReference type="ARBA" id="ARBA00023157"/>
    </source>
</evidence>
<feature type="chain" id="PRO_5003543499" evidence="11">
    <location>
        <begin position="19"/>
        <end position="827"/>
    </location>
</feature>
<evidence type="ECO:0000256" key="7">
    <source>
        <dbReference type="PROSITE-ProRule" id="PRU00076"/>
    </source>
</evidence>
<keyword evidence="7" id="KW-0245">EGF-like domain</keyword>
<dbReference type="GO" id="GO:2000391">
    <property type="term" value="P:positive regulation of neutrophil extravasation"/>
    <property type="evidence" value="ECO:0007669"/>
    <property type="project" value="Ensembl"/>
</dbReference>
<dbReference type="Gene3D" id="4.10.70.10">
    <property type="entry name" value="Disintegrin domain"/>
    <property type="match status" value="1"/>
</dbReference>
<evidence type="ECO:0000259" key="12">
    <source>
        <dbReference type="PROSITE" id="PS50026"/>
    </source>
</evidence>
<evidence type="ECO:0000256" key="10">
    <source>
        <dbReference type="SAM" id="Phobius"/>
    </source>
</evidence>
<dbReference type="STRING" id="30611.ENSOGAP00000000558"/>
<feature type="domain" description="EGF-like" evidence="12">
    <location>
        <begin position="613"/>
        <end position="645"/>
    </location>
</feature>
<name>H0WGU2_OTOGA</name>
<keyword evidence="16" id="KW-1185">Reference proteome</keyword>
<dbReference type="PROSITE" id="PS50026">
    <property type="entry name" value="EGF_3"/>
    <property type="match status" value="1"/>
</dbReference>
<dbReference type="Pfam" id="PF01562">
    <property type="entry name" value="Pep_M12B_propep"/>
    <property type="match status" value="1"/>
</dbReference>
<dbReference type="GO" id="GO:0008270">
    <property type="term" value="F:zinc ion binding"/>
    <property type="evidence" value="ECO:0007669"/>
    <property type="project" value="Ensembl"/>
</dbReference>
<feature type="disulfide bond" evidence="7">
    <location>
        <begin position="617"/>
        <end position="627"/>
    </location>
</feature>
<comment type="caution">
    <text evidence="7">Lacks conserved residue(s) required for the propagation of feature annotation.</text>
</comment>
<dbReference type="GO" id="GO:0051044">
    <property type="term" value="P:positive regulation of membrane protein ectodomain proteolysis"/>
    <property type="evidence" value="ECO:0007669"/>
    <property type="project" value="Ensembl"/>
</dbReference>
<dbReference type="Gene3D" id="3.40.390.10">
    <property type="entry name" value="Collagenase (Catalytic Domain)"/>
    <property type="match status" value="1"/>
</dbReference>
<evidence type="ECO:0000256" key="3">
    <source>
        <dbReference type="ARBA" id="ARBA00022989"/>
    </source>
</evidence>
<feature type="binding site" evidence="8">
    <location>
        <position position="335"/>
    </location>
    <ligand>
        <name>Zn(2+)</name>
        <dbReference type="ChEBI" id="CHEBI:29105"/>
        <note>catalytic</note>
    </ligand>
</feature>
<evidence type="ECO:0000256" key="6">
    <source>
        <dbReference type="PROSITE-ProRule" id="PRU00068"/>
    </source>
</evidence>
<dbReference type="GO" id="GO:0002675">
    <property type="term" value="P:positive regulation of acute inflammatory response"/>
    <property type="evidence" value="ECO:0007669"/>
    <property type="project" value="Ensembl"/>
</dbReference>